<organism evidence="4 5">
    <name type="scientific">Cymbomonas tetramitiformis</name>
    <dbReference type="NCBI Taxonomy" id="36881"/>
    <lineage>
        <taxon>Eukaryota</taxon>
        <taxon>Viridiplantae</taxon>
        <taxon>Chlorophyta</taxon>
        <taxon>Pyramimonadophyceae</taxon>
        <taxon>Pyramimonadales</taxon>
        <taxon>Pyramimonadaceae</taxon>
        <taxon>Cymbomonas</taxon>
    </lineage>
</organism>
<feature type="region of interest" description="Disordered" evidence="2">
    <location>
        <begin position="1"/>
        <end position="52"/>
    </location>
</feature>
<evidence type="ECO:0000313" key="5">
    <source>
        <dbReference type="Proteomes" id="UP001190700"/>
    </source>
</evidence>
<dbReference type="InterPro" id="IPR006668">
    <property type="entry name" value="Mg_transptr_MgtE_intracell_dom"/>
</dbReference>
<gene>
    <name evidence="4" type="ORF">CYMTET_29831</name>
</gene>
<feature type="region of interest" description="Disordered" evidence="2">
    <location>
        <begin position="588"/>
        <end position="635"/>
    </location>
</feature>
<feature type="domain" description="Magnesium transporter MgtE intracellular" evidence="3">
    <location>
        <begin position="476"/>
        <end position="560"/>
    </location>
</feature>
<dbReference type="Gene3D" id="1.25.60.10">
    <property type="entry name" value="MgtE N-terminal domain-like"/>
    <property type="match status" value="2"/>
</dbReference>
<evidence type="ECO:0000256" key="2">
    <source>
        <dbReference type="SAM" id="MobiDB-lite"/>
    </source>
</evidence>
<feature type="compositionally biased region" description="Low complexity" evidence="2">
    <location>
        <begin position="588"/>
        <end position="605"/>
    </location>
</feature>
<dbReference type="SUPFAM" id="SSF158791">
    <property type="entry name" value="MgtE N-terminal domain-like"/>
    <property type="match status" value="3"/>
</dbReference>
<keyword evidence="1" id="KW-0175">Coiled coil</keyword>
<dbReference type="EMBL" id="LGRX02017045">
    <property type="protein sequence ID" value="KAK3261260.1"/>
    <property type="molecule type" value="Genomic_DNA"/>
</dbReference>
<keyword evidence="5" id="KW-1185">Reference proteome</keyword>
<feature type="region of interest" description="Disordered" evidence="2">
    <location>
        <begin position="680"/>
        <end position="763"/>
    </location>
</feature>
<evidence type="ECO:0000313" key="4">
    <source>
        <dbReference type="EMBL" id="KAK3261260.1"/>
    </source>
</evidence>
<feature type="compositionally biased region" description="Basic and acidic residues" evidence="2">
    <location>
        <begin position="29"/>
        <end position="47"/>
    </location>
</feature>
<dbReference type="Proteomes" id="UP001190700">
    <property type="component" value="Unassembled WGS sequence"/>
</dbReference>
<evidence type="ECO:0000256" key="1">
    <source>
        <dbReference type="SAM" id="Coils"/>
    </source>
</evidence>
<dbReference type="SMART" id="SM00924">
    <property type="entry name" value="MgtE_N"/>
    <property type="match status" value="2"/>
</dbReference>
<feature type="compositionally biased region" description="Low complexity" evidence="2">
    <location>
        <begin position="620"/>
        <end position="635"/>
    </location>
</feature>
<feature type="domain" description="Magnesium transporter MgtE intracellular" evidence="3">
    <location>
        <begin position="341"/>
        <end position="442"/>
    </location>
</feature>
<feature type="compositionally biased region" description="Basic and acidic residues" evidence="2">
    <location>
        <begin position="748"/>
        <end position="760"/>
    </location>
</feature>
<comment type="caution">
    <text evidence="4">The sequence shown here is derived from an EMBL/GenBank/DDBJ whole genome shotgun (WGS) entry which is preliminary data.</text>
</comment>
<reference evidence="4 5" key="1">
    <citation type="journal article" date="2015" name="Genome Biol. Evol.">
        <title>Comparative Genomics of a Bacterivorous Green Alga Reveals Evolutionary Causalities and Consequences of Phago-Mixotrophic Mode of Nutrition.</title>
        <authorList>
            <person name="Burns J.A."/>
            <person name="Paasch A."/>
            <person name="Narechania A."/>
            <person name="Kim E."/>
        </authorList>
    </citation>
    <scope>NUCLEOTIDE SEQUENCE [LARGE SCALE GENOMIC DNA]</scope>
    <source>
        <strain evidence="4 5">PLY_AMNH</strain>
    </source>
</reference>
<proteinExistence type="predicted"/>
<protein>
    <recommendedName>
        <fullName evidence="3">Magnesium transporter MgtE intracellular domain-containing protein</fullName>
    </recommendedName>
</protein>
<feature type="coiled-coil region" evidence="1">
    <location>
        <begin position="1166"/>
        <end position="1193"/>
    </location>
</feature>
<name>A0AAE0KUS8_9CHLO</name>
<accession>A0AAE0KUS8</accession>
<evidence type="ECO:0000259" key="3">
    <source>
        <dbReference type="SMART" id="SM00924"/>
    </source>
</evidence>
<feature type="compositionally biased region" description="Polar residues" evidence="2">
    <location>
        <begin position="680"/>
        <end position="689"/>
    </location>
</feature>
<dbReference type="Pfam" id="PF03448">
    <property type="entry name" value="MgtE_N"/>
    <property type="match status" value="2"/>
</dbReference>
<sequence length="1336" mass="144862">MASKSSCSPSDLNDTTKQYRNRFLFPLEDPVRETRPTTRGPGPEKTKNKLPPLAGARSVDALTAGPLYRHFDIISEFHPESPDFDMSPFAFRLRQYSRLHYSVSKLPQMDENGNYLYKEIWGQYSSLPLEETDMECLHKWAMSIMPRGAQDFKPLFILCQGLLRDCILQQLTINDTKLTSLASLIASLTEEKDNLANELERTVKLTAEMLKDVRQQGKDEQSAKLMHIIKMLRAVFRKEKDHWQSVLDGNIQAAAASWQTEVLQTAAAPLQAELGALQRESKQQAQTLNDLYTNPKELASMLQGLDRDQMVEALTAMDAGKLAEVLQNISPLALVDVLAAMDPTTLASVLSLMDSKMLTKLLTEMNPQALAGMFEKLSAKSLTDIFKKTNLEALARGLAGMSTSALAELLRHLPQDVLSQVLAAMPPSSLAELLGRMQPTHVGVALEALAQLHSTRMGEILSNMSAPSLADSLCAMPPGDLGEALSHAATDVHAAELSKVPVPKQAAVLEAMDDAVLADVLGRLNPSIFGAVLGKMSSTKFAAILNAVPQEMLAQTLSQAEVASMRECWPSSDEFSVSMGGSLSTSASAAPVKAAAPTGAGTSTPRDQNLENKTSRTPRSKPATPGAAAPAASSSAAQTVTLASLQQLGPGELLALLQGLPRDELAACLQGLPAGAAQTLLQNNPTGAPQGSLPGPAAGSERGGVKAASGSTMQALQAPAGGGNEDGGRTQMRPSDLAGEAGGNVSTSDHHDQRSAREEGCGSTKIRAELATVVAKLEDSKIVEGFTAEMMAELDTLSKALDPPASPPFNAPPTSSWHTPPALSGMLPLTLLICLLHDTFHIPPPLLMLDDKEAILAHLAEMEENIRPQVGHLKQMCEAQGEVTRGAVESAQGIQRHVAAHQKMARAMVRRLSLLPAAPTGDAPLRPSMIVPRGWKSDFLQQLFAEENLVLIKTIGDVAKISMRAFTYLNHTYGIFSTLMDLQYDPTLEDEQEIRSVHPENDFKSFDDCVFDVLASLHHVSVTEGTAFLARNLDSVEYKACNQWLAASKQQAPDAAGAASAVEVVFEGETNTMACGYISVEPVAHGVTIPIILSDSCPMKFHGDCYGAVTFLGMLEDLEKGHAELQLVAPGIALAVEHAKRHIDSSQSDIHSALSRLTTNKGRTSRIDMQQTLEMLQEKKSEIERLMSSKQIRNKMFELSRYPSAPRQVVLVATLVTYILGSDNINDFVEEKRAIPHDRNPLKNLWEQARVEMRVKKKNGMKEKNMDDDLIHRMMSFAPSGDDKGEHKVELMNSILETVKREDVIASSKSAGFMYDWLVVVRRLQGTLQALETTDP</sequence>
<feature type="coiled-coil region" evidence="1">
    <location>
        <begin position="178"/>
        <end position="216"/>
    </location>
</feature>
<dbReference type="InterPro" id="IPR038076">
    <property type="entry name" value="MgtE_N_sf"/>
</dbReference>
<feature type="compositionally biased region" description="Polar residues" evidence="2">
    <location>
        <begin position="1"/>
        <end position="18"/>
    </location>
</feature>